<evidence type="ECO:0000313" key="4">
    <source>
        <dbReference type="Proteomes" id="UP001199916"/>
    </source>
</evidence>
<keyword evidence="4" id="KW-1185">Reference proteome</keyword>
<name>A0ABS8YMA0_9BACL</name>
<dbReference type="Gene3D" id="3.40.390.80">
    <property type="entry name" value="Peptidase M60, enhancin-like domain 2"/>
    <property type="match status" value="1"/>
</dbReference>
<organism evidence="3 4">
    <name type="scientific">Paenibacillus profundus</name>
    <dbReference type="NCBI Taxonomy" id="1173085"/>
    <lineage>
        <taxon>Bacteria</taxon>
        <taxon>Bacillati</taxon>
        <taxon>Bacillota</taxon>
        <taxon>Bacilli</taxon>
        <taxon>Bacillales</taxon>
        <taxon>Paenibacillaceae</taxon>
        <taxon>Paenibacillus</taxon>
    </lineage>
</organism>
<evidence type="ECO:0000256" key="1">
    <source>
        <dbReference type="ARBA" id="ARBA00009770"/>
    </source>
</evidence>
<dbReference type="InterPro" id="IPR031161">
    <property type="entry name" value="Peptidase_M60_dom"/>
</dbReference>
<dbReference type="Pfam" id="PF17291">
    <property type="entry name" value="M60-like_N"/>
    <property type="match status" value="1"/>
</dbReference>
<dbReference type="EMBL" id="JAJNBZ010000017">
    <property type="protein sequence ID" value="MCE5171450.1"/>
    <property type="molecule type" value="Genomic_DNA"/>
</dbReference>
<dbReference type="Proteomes" id="UP001199916">
    <property type="component" value="Unassembled WGS sequence"/>
</dbReference>
<dbReference type="PANTHER" id="PTHR15730">
    <property type="entry name" value="EXPERIMENTAL AUTOIMMUNE PROSTATITIS ANTIGEN 2-RELATED"/>
    <property type="match status" value="1"/>
</dbReference>
<dbReference type="InterPro" id="IPR051244">
    <property type="entry name" value="TCAF"/>
</dbReference>
<dbReference type="PROSITE" id="PS51723">
    <property type="entry name" value="PEPTIDASE_M60"/>
    <property type="match status" value="1"/>
</dbReference>
<dbReference type="Gene3D" id="1.10.390.30">
    <property type="entry name" value="Peptidase M60, enhancin-like domain 3"/>
    <property type="match status" value="1"/>
</dbReference>
<dbReference type="PANTHER" id="PTHR15730:SF5">
    <property type="entry name" value="SI:CH211-210B2.2-RELATED"/>
    <property type="match status" value="1"/>
</dbReference>
<accession>A0ABS8YMA0</accession>
<feature type="domain" description="Peptidase M60" evidence="2">
    <location>
        <begin position="387"/>
        <end position="695"/>
    </location>
</feature>
<evidence type="ECO:0000313" key="3">
    <source>
        <dbReference type="EMBL" id="MCE5171450.1"/>
    </source>
</evidence>
<dbReference type="InterPro" id="IPR035423">
    <property type="entry name" value="M60-like_N"/>
</dbReference>
<dbReference type="InterPro" id="IPR042279">
    <property type="entry name" value="Pep_M60_3"/>
</dbReference>
<dbReference type="Pfam" id="PF13402">
    <property type="entry name" value="Peptidase_M60"/>
    <property type="match status" value="1"/>
</dbReference>
<dbReference type="RefSeq" id="WP_233697930.1">
    <property type="nucleotide sequence ID" value="NZ_JAJNBZ010000017.1"/>
</dbReference>
<dbReference type="SMART" id="SM01276">
    <property type="entry name" value="M60-like"/>
    <property type="match status" value="1"/>
</dbReference>
<sequence length="773" mass="86234">MKRVLEQTLQQDLALLYDGVTDIPVRNKVYGGVAAAVGGDAFTAAVDPDGLPVIAAARYGQGRILVSGVETGFNRRGGDVPGSGEFVANVLHWLTGESGRYRKTLAGQGPLRIITTASEEMFDVAGELPIEVTRVPSWAAAAAKLPEYAVAYADRSMKEDDLPCLDEYVQQGGSLLVHTKGWELEWEPSEEIQLLAGDRPVKVRDYPLQRLLNKAGISLGNNVIWELPQALPILTPEKANDSHVQRLIGQVKAIENGTLSIDDVSIGAADAAVKKKWSLLLGLIDGTVGSLTPECGLGLYHEIIAAAELVEMDITLPFEKERQPYTGVLLQYAFEQVSLDPDGVRSPYAEVFPGNVGDDAPVVHEQLVDVDFDYADLSYLRMLVPPGYWAGTGLYAPAGQRITIEVPDGVEHLDVQIGAHTDELGHLLTWERAPSVALRKPLAPGINQLSSPYGGLIYLIPTKAQADFKAQVAVSGAVHAPYFELGKTTVAEWQGTIRHYDAPYAELCGRKVILTLPSDVVRRVENPEELMLKWDDMIDQYDKFVGLGPDKPMPHRTPDRPHRIAADVQISAGYMHSGHPIMIPNEPAAEEAVTFDKFSSLKHGWGFWHEMGHEYQQLPWFWEDIVEVSVNIYSLLIQDYYGNPSRLTEERDKEGRSYFEKAMAFLNRIDGKQKFTDIGLFERLAMMRQLQFAYGWNMFTRLHIAYRELPKDQLPRTEQQKIDLFVEMVSRVCGDNLLEFFDRWGWDYSEHVRTTIDSLNLPQPNVPLWTLSE</sequence>
<comment type="similarity">
    <text evidence="1">Belongs to the TCAF family.</text>
</comment>
<reference evidence="3 4" key="1">
    <citation type="submission" date="2021-11" db="EMBL/GenBank/DDBJ databases">
        <title>Draft genome sequence of Paenibacillus profundus YoMME, a new Gram-positive bacteria with exoelectrogenic properties.</title>
        <authorList>
            <person name="Hubenova Y."/>
            <person name="Hubenova E."/>
            <person name="Manasiev Y."/>
            <person name="Peykov S."/>
            <person name="Mitov M."/>
        </authorList>
    </citation>
    <scope>NUCLEOTIDE SEQUENCE [LARGE SCALE GENOMIC DNA]</scope>
    <source>
        <strain evidence="3 4">YoMME</strain>
    </source>
</reference>
<gene>
    <name evidence="3" type="ORF">LQV63_19295</name>
</gene>
<evidence type="ECO:0000259" key="2">
    <source>
        <dbReference type="PROSITE" id="PS51723"/>
    </source>
</evidence>
<dbReference type="InterPro" id="IPR029062">
    <property type="entry name" value="Class_I_gatase-like"/>
</dbReference>
<protein>
    <submittedName>
        <fullName evidence="3">M60 family metallopeptidase</fullName>
    </submittedName>
</protein>
<dbReference type="SUPFAM" id="SSF52317">
    <property type="entry name" value="Class I glutamine amidotransferase-like"/>
    <property type="match status" value="1"/>
</dbReference>
<comment type="caution">
    <text evidence="3">The sequence shown here is derived from an EMBL/GenBank/DDBJ whole genome shotgun (WGS) entry which is preliminary data.</text>
</comment>
<dbReference type="Gene3D" id="2.60.120.1250">
    <property type="entry name" value="Peptidase M60, enhancin-like domain 1"/>
    <property type="match status" value="1"/>
</dbReference>
<proteinExistence type="inferred from homology"/>